<evidence type="ECO:0000259" key="1">
    <source>
        <dbReference type="Pfam" id="PF13392"/>
    </source>
</evidence>
<protein>
    <submittedName>
        <fullName evidence="2">HNH endonuclease</fullName>
    </submittedName>
</protein>
<evidence type="ECO:0000313" key="2">
    <source>
        <dbReference type="EMBL" id="QBK92773.1"/>
    </source>
</evidence>
<name>A0A481ZA18_9VIRU</name>
<keyword evidence="2" id="KW-0378">Hydrolase</keyword>
<sequence>MDHIDGDRDSNRICCNLRLATRSEQAKNQNRPKTYKGKTVLKISLETGDVIEKYKSAVRAANDIGMKSIQRMSKICRKEHEYEGLLWRYEKKSDYGSIEWISSAKEYPKLPLFEGSMNDDIASLDGSISKGTKRSNGYMYTMIGGKFYKVSILICTLFHGPKPSDKHEVGHKNCKRNDNRSNNLEWVTRSENMKTTINNGMNSSCKPVRALYEDGTHEDFTSIAEAYRLTDAKNIGKVLRGKNMTSGRDQSGNSIRWEAILI</sequence>
<keyword evidence="2" id="KW-0255">Endonuclease</keyword>
<dbReference type="InterPro" id="IPR044925">
    <property type="entry name" value="His-Me_finger_sf"/>
</dbReference>
<dbReference type="InterPro" id="IPR003615">
    <property type="entry name" value="HNH_nuc"/>
</dbReference>
<reference evidence="2" key="1">
    <citation type="journal article" date="2019" name="MBio">
        <title>Virus Genomes from Deep Sea Sediments Expand the Ocean Megavirome and Support Independent Origins of Viral Gigantism.</title>
        <authorList>
            <person name="Backstrom D."/>
            <person name="Yutin N."/>
            <person name="Jorgensen S.L."/>
            <person name="Dharamshi J."/>
            <person name="Homa F."/>
            <person name="Zaremba-Niedwiedzka K."/>
            <person name="Spang A."/>
            <person name="Wolf Y.I."/>
            <person name="Koonin E.V."/>
            <person name="Ettema T.J."/>
        </authorList>
    </citation>
    <scope>NUCLEOTIDE SEQUENCE</scope>
</reference>
<keyword evidence="2" id="KW-0540">Nuclease</keyword>
<organism evidence="2">
    <name type="scientific">Pithovirus LCPAC401</name>
    <dbReference type="NCBI Taxonomy" id="2506595"/>
    <lineage>
        <taxon>Viruses</taxon>
        <taxon>Pithoviruses</taxon>
    </lineage>
</organism>
<dbReference type="SUPFAM" id="SSF54060">
    <property type="entry name" value="His-Me finger endonucleases"/>
    <property type="match status" value="1"/>
</dbReference>
<gene>
    <name evidence="2" type="ORF">LCPAC401_04110</name>
</gene>
<dbReference type="GO" id="GO:0004519">
    <property type="term" value="F:endonuclease activity"/>
    <property type="evidence" value="ECO:0007669"/>
    <property type="project" value="UniProtKB-KW"/>
</dbReference>
<feature type="domain" description="HNH nuclease" evidence="1">
    <location>
        <begin position="148"/>
        <end position="193"/>
    </location>
</feature>
<dbReference type="EMBL" id="MK500582">
    <property type="protein sequence ID" value="QBK92773.1"/>
    <property type="molecule type" value="Genomic_DNA"/>
</dbReference>
<proteinExistence type="predicted"/>
<dbReference type="Pfam" id="PF13392">
    <property type="entry name" value="HNH_3"/>
    <property type="match status" value="1"/>
</dbReference>
<dbReference type="Gene3D" id="3.90.75.20">
    <property type="match status" value="1"/>
</dbReference>
<accession>A0A481ZA18</accession>